<gene>
    <name evidence="1" type="ORF">Fadolivirus_1_56</name>
</gene>
<evidence type="ECO:0000313" key="2">
    <source>
        <dbReference type="Proteomes" id="UP001162001"/>
    </source>
</evidence>
<protein>
    <recommendedName>
        <fullName evidence="3">Methyltransferase</fullName>
    </recommendedName>
</protein>
<keyword evidence="2" id="KW-1185">Reference proteome</keyword>
<dbReference type="Proteomes" id="UP001162001">
    <property type="component" value="Segment"/>
</dbReference>
<organism evidence="1 2">
    <name type="scientific">Fadolivirus FV1/VV64</name>
    <dbReference type="NCBI Taxonomy" id="3070911"/>
    <lineage>
        <taxon>Viruses</taxon>
        <taxon>Varidnaviria</taxon>
        <taxon>Bamfordvirae</taxon>
        <taxon>Nucleocytoviricota</taxon>
        <taxon>Megaviricetes</taxon>
        <taxon>Imitervirales</taxon>
        <taxon>Mimiviridae</taxon>
        <taxon>Klosneuvirinae</taxon>
        <taxon>Fadolivirus</taxon>
        <taxon>Fadolivirus algeromassiliense</taxon>
    </lineage>
</organism>
<reference evidence="1 2" key="1">
    <citation type="submission" date="2020-04" db="EMBL/GenBank/DDBJ databases">
        <title>Advantages and limits of metagenomic assembly and binning of a giant virus.</title>
        <authorList>
            <person name="Schulz F."/>
            <person name="Andreani J."/>
            <person name="Francis R."/>
            <person name="Boudjemaa H."/>
            <person name="Bou Khalil J.Y."/>
            <person name="Lee J."/>
            <person name="La Scola B."/>
            <person name="Woyke T."/>
        </authorList>
    </citation>
    <scope>NUCLEOTIDE SEQUENCE [LARGE SCALE GENOMIC DNA]</scope>
    <source>
        <strain evidence="1 2">FV1/VV64</strain>
    </source>
</reference>
<sequence>MEKLYKSTIELLTDIDDVKDPLTPDESQLLSDGVLLYNLDLPWAIKLHNFTLAIVRANKVDEIKALIKYYVSMRETVLFESFMLRQSFITFVGYAIPSEKAIHTITNWFFEQQKINNNIKLVDMGAGSGIWELLLHDAGIPKESLIAVDLPKDKKTHKFERLFWPVIEDMAYKVDPSNIMFIAWGYMTSNIIKEFEDRGGKCVIILGENESGCTYPESDYFKDNLNWTTTVVHVTGGASRYDMLTLNIKK</sequence>
<accession>A0A7D3UUW2</accession>
<dbReference type="EMBL" id="MT418680">
    <property type="protein sequence ID" value="QKF93514.1"/>
    <property type="molecule type" value="Genomic_DNA"/>
</dbReference>
<name>A0A7D3UUW2_9VIRU</name>
<proteinExistence type="predicted"/>
<evidence type="ECO:0000313" key="1">
    <source>
        <dbReference type="EMBL" id="QKF93514.1"/>
    </source>
</evidence>
<evidence type="ECO:0008006" key="3">
    <source>
        <dbReference type="Google" id="ProtNLM"/>
    </source>
</evidence>